<evidence type="ECO:0000313" key="5">
    <source>
        <dbReference type="EMBL" id="KAJ6215663.1"/>
    </source>
</evidence>
<reference evidence="5" key="1">
    <citation type="submission" date="2022-12" db="EMBL/GenBank/DDBJ databases">
        <title>Genome assemblies of Blomia tropicalis.</title>
        <authorList>
            <person name="Cui Y."/>
        </authorList>
    </citation>
    <scope>NUCLEOTIDE SEQUENCE</scope>
    <source>
        <tissue evidence="5">Adult mites</tissue>
    </source>
</reference>
<dbReference type="Gene3D" id="3.40.50.620">
    <property type="entry name" value="HUPs"/>
    <property type="match status" value="1"/>
</dbReference>
<organism evidence="5 6">
    <name type="scientific">Blomia tropicalis</name>
    <name type="common">Mite</name>
    <dbReference type="NCBI Taxonomy" id="40697"/>
    <lineage>
        <taxon>Eukaryota</taxon>
        <taxon>Metazoa</taxon>
        <taxon>Ecdysozoa</taxon>
        <taxon>Arthropoda</taxon>
        <taxon>Chelicerata</taxon>
        <taxon>Arachnida</taxon>
        <taxon>Acari</taxon>
        <taxon>Acariformes</taxon>
        <taxon>Sarcoptiformes</taxon>
        <taxon>Astigmata</taxon>
        <taxon>Glycyphagoidea</taxon>
        <taxon>Echimyopodidae</taxon>
        <taxon>Blomia</taxon>
    </lineage>
</organism>
<evidence type="ECO:0000256" key="2">
    <source>
        <dbReference type="ARBA" id="ARBA00022888"/>
    </source>
</evidence>
<sequence>MCGIFLCMCEQSNVSICKEILKNETIQHFLSRRGPDFFNKLILDHQFDENGPKIQLTLLSSLLILRGLNASFQPLVDKKTGSVLQWNGQIFSGFGNRLNEEESDTKQLLDALINVKNDQDEIPSIISSIHGPWALTFWDNCTKRLWIGRDILGRRSLCWNTNFRDQVLIVSSVSHVYDESANRKPLPIGVLNPSMLTFEEIPTDGIYCFDFGQTYQSFQDVINNVRHFTWNRNISGKLLHSSTVLDSPIKYQFNCQLPNEDVISRLKSLTTDNEIEQSIPSSVIDSFHQVLSNAVAVRCSNHQNLCRKCYARHLKFELSYGDQCDDNENGESTSEDEVRIGAKSVPKLKSTKIRECTHASTAILFSGGLDSTVLALLSDQYIPSHLPIDLLNIAFSNDAPDRETGLRAWQELQSIRPMRRWNFVSIHISKEELEECREKHIRFLVKPSETVLDDSIGCAIWFATRGKGFLMLEPGDINSFAVYTRARIVLLGMGADEQLGGYSRHRNAFNRNGWSSLINEMIIDIERISRRNLGRDDRVTSDHGIEARYPFLDESVINHLNKYQYGTSVTFS</sequence>
<dbReference type="InterPro" id="IPR029055">
    <property type="entry name" value="Ntn_hydrolases_N"/>
</dbReference>
<dbReference type="InterPro" id="IPR051857">
    <property type="entry name" value="Asn_synthetase_domain"/>
</dbReference>
<dbReference type="Proteomes" id="UP001142055">
    <property type="component" value="Chromosome 4"/>
</dbReference>
<gene>
    <name evidence="5" type="ORF">RDWZM_010163</name>
</gene>
<keyword evidence="1" id="KW-0028">Amino-acid biosynthesis</keyword>
<feature type="domain" description="Glutamine amidotransferase type-2" evidence="4">
    <location>
        <begin position="2"/>
        <end position="212"/>
    </location>
</feature>
<evidence type="ECO:0000259" key="4">
    <source>
        <dbReference type="PROSITE" id="PS51278"/>
    </source>
</evidence>
<dbReference type="CDD" id="cd01991">
    <property type="entry name" value="Asn_synthase_B_C"/>
    <property type="match status" value="1"/>
</dbReference>
<dbReference type="Gene3D" id="3.60.20.10">
    <property type="entry name" value="Glutamine Phosphoribosylpyrophosphate, subunit 1, domain 1"/>
    <property type="match status" value="1"/>
</dbReference>
<evidence type="ECO:0000313" key="6">
    <source>
        <dbReference type="Proteomes" id="UP001142055"/>
    </source>
</evidence>
<dbReference type="GO" id="GO:0004066">
    <property type="term" value="F:asparagine synthase (glutamine-hydrolyzing) activity"/>
    <property type="evidence" value="ECO:0007669"/>
    <property type="project" value="InterPro"/>
</dbReference>
<dbReference type="InterPro" id="IPR014729">
    <property type="entry name" value="Rossmann-like_a/b/a_fold"/>
</dbReference>
<dbReference type="OMA" id="SVYESCP"/>
<comment type="caution">
    <text evidence="5">The sequence shown here is derived from an EMBL/GenBank/DDBJ whole genome shotgun (WGS) entry which is preliminary data.</text>
</comment>
<dbReference type="InterPro" id="IPR001962">
    <property type="entry name" value="Asn_synthase"/>
</dbReference>
<evidence type="ECO:0000256" key="1">
    <source>
        <dbReference type="ARBA" id="ARBA00022605"/>
    </source>
</evidence>
<dbReference type="PANTHER" id="PTHR45937:SF1">
    <property type="entry name" value="ASPARAGINE SYNTHETASE DOMAIN-CONTAINING PROTEIN 1"/>
    <property type="match status" value="1"/>
</dbReference>
<dbReference type="SUPFAM" id="SSF52402">
    <property type="entry name" value="Adenine nucleotide alpha hydrolases-like"/>
    <property type="match status" value="1"/>
</dbReference>
<dbReference type="InterPro" id="IPR017932">
    <property type="entry name" value="GATase_2_dom"/>
</dbReference>
<evidence type="ECO:0000256" key="3">
    <source>
        <dbReference type="ARBA" id="ARBA00022962"/>
    </source>
</evidence>
<dbReference type="Pfam" id="PF13537">
    <property type="entry name" value="GATase_7"/>
    <property type="match status" value="1"/>
</dbReference>
<name>A0A9Q0RHF6_BLOTA</name>
<keyword evidence="6" id="KW-1185">Reference proteome</keyword>
<dbReference type="AlphaFoldDB" id="A0A9Q0RHF6"/>
<accession>A0A9Q0RHF6</accession>
<dbReference type="Pfam" id="PF00733">
    <property type="entry name" value="Asn_synthase"/>
    <property type="match status" value="2"/>
</dbReference>
<keyword evidence="3" id="KW-0315">Glutamine amidotransferase</keyword>
<dbReference type="GO" id="GO:0006529">
    <property type="term" value="P:asparagine biosynthetic process"/>
    <property type="evidence" value="ECO:0007669"/>
    <property type="project" value="UniProtKB-KW"/>
</dbReference>
<keyword evidence="2" id="KW-0061">Asparagine biosynthesis</keyword>
<dbReference type="PANTHER" id="PTHR45937">
    <property type="entry name" value="ASPARAGINE SYNTHETASE DOMAIN-CONTAINING PROTEIN 1"/>
    <property type="match status" value="1"/>
</dbReference>
<proteinExistence type="predicted"/>
<dbReference type="EMBL" id="JAPWDV010000004">
    <property type="protein sequence ID" value="KAJ6215663.1"/>
    <property type="molecule type" value="Genomic_DNA"/>
</dbReference>
<dbReference type="SUPFAM" id="SSF56235">
    <property type="entry name" value="N-terminal nucleophile aminohydrolases (Ntn hydrolases)"/>
    <property type="match status" value="1"/>
</dbReference>
<protein>
    <recommendedName>
        <fullName evidence="4">Glutamine amidotransferase type-2 domain-containing protein</fullName>
    </recommendedName>
</protein>
<dbReference type="PROSITE" id="PS51278">
    <property type="entry name" value="GATASE_TYPE_2"/>
    <property type="match status" value="1"/>
</dbReference>